<evidence type="ECO:0000313" key="6">
    <source>
        <dbReference type="EMBL" id="TVW82016.1"/>
    </source>
</evidence>
<evidence type="ECO:0000313" key="8">
    <source>
        <dbReference type="Proteomes" id="UP000320896"/>
    </source>
</evidence>
<dbReference type="Proteomes" id="UP000320896">
    <property type="component" value="Unassembled WGS sequence"/>
</dbReference>
<evidence type="ECO:0000313" key="10">
    <source>
        <dbReference type="Proteomes" id="UP000469505"/>
    </source>
</evidence>
<evidence type="ECO:0000313" key="7">
    <source>
        <dbReference type="Proteomes" id="UP000214939"/>
    </source>
</evidence>
<protein>
    <submittedName>
        <fullName evidence="4">Uncharacterized protein</fullName>
    </submittedName>
</protein>
<dbReference type="EMBL" id="WNHX01000006">
    <property type="protein sequence ID" value="MTV86382.1"/>
    <property type="molecule type" value="Genomic_DNA"/>
</dbReference>
<gene>
    <name evidence="5" type="ORF">A5N45_12030</name>
    <name evidence="6" type="ORF">AZJ70_10955</name>
    <name evidence="3" type="ORF">GM536_10185</name>
    <name evidence="4" type="ORF">GM537_02395</name>
    <name evidence="1" type="ORF">GM540_07775</name>
    <name evidence="2" type="ORF">GM543_02255</name>
</gene>
<proteinExistence type="predicted"/>
<dbReference type="AlphaFoldDB" id="A0A0E8TLU5"/>
<evidence type="ECO:0000313" key="1">
    <source>
        <dbReference type="EMBL" id="MTV73877.1"/>
    </source>
</evidence>
<evidence type="ECO:0000313" key="2">
    <source>
        <dbReference type="EMBL" id="MTV86382.1"/>
    </source>
</evidence>
<dbReference type="OrthoDB" id="3199595at2"/>
<dbReference type="Proteomes" id="UP000483094">
    <property type="component" value="Unassembled WGS sequence"/>
</dbReference>
<name>A0A0E8TLU5_STREE</name>
<evidence type="ECO:0000313" key="11">
    <source>
        <dbReference type="Proteomes" id="UP000483094"/>
    </source>
</evidence>
<dbReference type="EMBL" id="WNHQ01000681">
    <property type="protein sequence ID" value="MTV73877.1"/>
    <property type="molecule type" value="Genomic_DNA"/>
</dbReference>
<evidence type="ECO:0000313" key="3">
    <source>
        <dbReference type="EMBL" id="MTV99420.1"/>
    </source>
</evidence>
<comment type="caution">
    <text evidence="4">The sequence shown here is derived from an EMBL/GenBank/DDBJ whole genome shotgun (WGS) entry which is preliminary data.</text>
</comment>
<dbReference type="EMBL" id="VMWH01000213">
    <property type="protein sequence ID" value="TVW82016.1"/>
    <property type="molecule type" value="Genomic_DNA"/>
</dbReference>
<dbReference type="EMBL" id="NNBW01000333">
    <property type="protein sequence ID" value="OYL22080.1"/>
    <property type="molecule type" value="Genomic_DNA"/>
</dbReference>
<accession>A0A0E8TLU5</accession>
<dbReference type="Proteomes" id="UP000490982">
    <property type="component" value="Unassembled WGS sequence"/>
</dbReference>
<dbReference type="EMBL" id="WNHS01000006">
    <property type="protein sequence ID" value="MTW23752.1"/>
    <property type="molecule type" value="Genomic_DNA"/>
</dbReference>
<sequence length="51" mass="6175">MINKLSRYMESSGKTYQNHYVTILKWYEEDKDKLRQKGLNKKMNYDVGESL</sequence>
<evidence type="ECO:0000313" key="4">
    <source>
        <dbReference type="EMBL" id="MTW23752.1"/>
    </source>
</evidence>
<organism evidence="4 12">
    <name type="scientific">Streptococcus pneumoniae</name>
    <dbReference type="NCBI Taxonomy" id="1313"/>
    <lineage>
        <taxon>Bacteria</taxon>
        <taxon>Bacillati</taxon>
        <taxon>Bacillota</taxon>
        <taxon>Bacilli</taxon>
        <taxon>Lactobacillales</taxon>
        <taxon>Streptococcaceae</taxon>
        <taxon>Streptococcus</taxon>
    </lineage>
</organism>
<reference evidence="6 8" key="2">
    <citation type="submission" date="2019-07" db="EMBL/GenBank/DDBJ databases">
        <authorList>
            <person name="Mohale T."/>
        </authorList>
    </citation>
    <scope>NUCLEOTIDE SEQUENCE [LARGE SCALE GENOMIC DNA]</scope>
    <source>
        <strain evidence="6 8">NTPn 126</strain>
    </source>
</reference>
<dbReference type="Proteomes" id="UP000214939">
    <property type="component" value="Unassembled WGS sequence"/>
</dbReference>
<dbReference type="EMBL" id="WNIA01000080">
    <property type="protein sequence ID" value="MTV99420.1"/>
    <property type="molecule type" value="Genomic_DNA"/>
</dbReference>
<evidence type="ECO:0000313" key="12">
    <source>
        <dbReference type="Proteomes" id="UP000490982"/>
    </source>
</evidence>
<reference evidence="9 10" key="3">
    <citation type="submission" date="2019-11" db="EMBL/GenBank/DDBJ databases">
        <title>Growth characteristics of pneumococcus vary with the chemical composition of the capsule and with environmental conditions.</title>
        <authorList>
            <person name="Tothpal A."/>
            <person name="Desobry K."/>
            <person name="Joshi S."/>
            <person name="Wyllie A.L."/>
            <person name="Weinberger D.M."/>
        </authorList>
    </citation>
    <scope>NUCLEOTIDE SEQUENCE [LARGE SCALE GENOMIC DNA]</scope>
    <source>
        <strain evidence="9 11">pnumococcus19F</strain>
        <strain evidence="1">Pnumococcus19F</strain>
        <strain evidence="4">Pnumococcus23A</strain>
        <strain evidence="12">pnumococcus23A</strain>
        <strain evidence="10">pnumococcus35B</strain>
        <strain evidence="2">Pnumococcus35B</strain>
    </source>
</reference>
<reference evidence="5 7" key="1">
    <citation type="submission" date="2017-07" db="EMBL/GenBank/DDBJ databases">
        <title>Invasive disease caused simultaneously by more than one serotype of Streptococcus pneumoniae, South Africa.</title>
        <authorList>
            <person name="Ndlangisa K."/>
            <person name="Du Plessis M."/>
            <person name="Von Gottberg A."/>
        </authorList>
    </citation>
    <scope>NUCLEOTIDE SEQUENCE [LARGE SCALE GENOMIC DNA]</scope>
    <source>
        <strain evidence="5 7">8227-15B</strain>
    </source>
</reference>
<dbReference type="Proteomes" id="UP000437160">
    <property type="component" value="Unassembled WGS sequence"/>
</dbReference>
<evidence type="ECO:0000313" key="9">
    <source>
        <dbReference type="Proteomes" id="UP000437160"/>
    </source>
</evidence>
<evidence type="ECO:0000313" key="5">
    <source>
        <dbReference type="EMBL" id="OYL22080.1"/>
    </source>
</evidence>
<dbReference type="Proteomes" id="UP000469505">
    <property type="component" value="Unassembled WGS sequence"/>
</dbReference>